<keyword evidence="2" id="KW-1185">Reference proteome</keyword>
<organism evidence="1 2">
    <name type="scientific">Flavobacterium beibuense</name>
    <dbReference type="NCBI Taxonomy" id="657326"/>
    <lineage>
        <taxon>Bacteria</taxon>
        <taxon>Pseudomonadati</taxon>
        <taxon>Bacteroidota</taxon>
        <taxon>Flavobacteriia</taxon>
        <taxon>Flavobacteriales</taxon>
        <taxon>Flavobacteriaceae</taxon>
        <taxon>Flavobacterium</taxon>
    </lineage>
</organism>
<dbReference type="OrthoDB" id="1366213at2"/>
<gene>
    <name evidence="1" type="ORF">NU09_1797</name>
</gene>
<evidence type="ECO:0000313" key="2">
    <source>
        <dbReference type="Proteomes" id="UP000289775"/>
    </source>
</evidence>
<name>A0A444WCD3_9FLAO</name>
<dbReference type="AlphaFoldDB" id="A0A444WCD3"/>
<sequence length="68" mass="8077">MNIAETVDNVIQYIIRMIEKAKGYIDQVIDFFNMLKDNIEALLEYIDEKIEHFQSIINELKYHEEVAA</sequence>
<protein>
    <submittedName>
        <fullName evidence="1">Uncharacterized protein</fullName>
    </submittedName>
</protein>
<evidence type="ECO:0000313" key="1">
    <source>
        <dbReference type="EMBL" id="RYJ43459.1"/>
    </source>
</evidence>
<dbReference type="EMBL" id="JUIW01000005">
    <property type="protein sequence ID" value="RYJ43459.1"/>
    <property type="molecule type" value="Genomic_DNA"/>
</dbReference>
<dbReference type="RefSeq" id="WP_129750929.1">
    <property type="nucleotide sequence ID" value="NZ_JUIW01000005.1"/>
</dbReference>
<accession>A0A444WCD3</accession>
<reference evidence="1 2" key="1">
    <citation type="submission" date="2014-12" db="EMBL/GenBank/DDBJ databases">
        <title>Genome sequence of Flavobacterium beibuense RSKm HC5.</title>
        <authorList>
            <person name="Kim J.F."/>
            <person name="Song J.Y."/>
            <person name="Kwak M.-J."/>
            <person name="Lee S.-W."/>
        </authorList>
    </citation>
    <scope>NUCLEOTIDE SEQUENCE [LARGE SCALE GENOMIC DNA]</scope>
    <source>
        <strain evidence="1 2">RSKm HC5</strain>
    </source>
</reference>
<proteinExistence type="predicted"/>
<dbReference type="Proteomes" id="UP000289775">
    <property type="component" value="Unassembled WGS sequence"/>
</dbReference>
<comment type="caution">
    <text evidence="1">The sequence shown here is derived from an EMBL/GenBank/DDBJ whole genome shotgun (WGS) entry which is preliminary data.</text>
</comment>